<dbReference type="EMBL" id="JAAWWK010000001">
    <property type="protein sequence ID" value="NKI16433.1"/>
    <property type="molecule type" value="Genomic_DNA"/>
</dbReference>
<evidence type="ECO:0000256" key="4">
    <source>
        <dbReference type="PROSITE-ProRule" id="PRU00335"/>
    </source>
</evidence>
<organism evidence="6 7">
    <name type="scientific">Spongiibacter thalassae</name>
    <dbReference type="NCBI Taxonomy" id="2721624"/>
    <lineage>
        <taxon>Bacteria</taxon>
        <taxon>Pseudomonadati</taxon>
        <taxon>Pseudomonadota</taxon>
        <taxon>Gammaproteobacteria</taxon>
        <taxon>Cellvibrionales</taxon>
        <taxon>Spongiibacteraceae</taxon>
        <taxon>Spongiibacter</taxon>
    </lineage>
</organism>
<evidence type="ECO:0000313" key="6">
    <source>
        <dbReference type="EMBL" id="NKI16433.1"/>
    </source>
</evidence>
<dbReference type="InterPro" id="IPR050109">
    <property type="entry name" value="HTH-type_TetR-like_transc_reg"/>
</dbReference>
<evidence type="ECO:0000256" key="1">
    <source>
        <dbReference type="ARBA" id="ARBA00023015"/>
    </source>
</evidence>
<protein>
    <submittedName>
        <fullName evidence="6">TetR family transcriptional regulator</fullName>
    </submittedName>
</protein>
<keyword evidence="1" id="KW-0805">Transcription regulation</keyword>
<evidence type="ECO:0000259" key="5">
    <source>
        <dbReference type="PROSITE" id="PS50977"/>
    </source>
</evidence>
<evidence type="ECO:0000256" key="2">
    <source>
        <dbReference type="ARBA" id="ARBA00023125"/>
    </source>
</evidence>
<proteinExistence type="predicted"/>
<dbReference type="Gene3D" id="1.10.357.10">
    <property type="entry name" value="Tetracycline Repressor, domain 2"/>
    <property type="match status" value="1"/>
</dbReference>
<evidence type="ECO:0000256" key="3">
    <source>
        <dbReference type="ARBA" id="ARBA00023163"/>
    </source>
</evidence>
<dbReference type="SUPFAM" id="SSF46689">
    <property type="entry name" value="Homeodomain-like"/>
    <property type="match status" value="1"/>
</dbReference>
<keyword evidence="2 4" id="KW-0238">DNA-binding</keyword>
<dbReference type="PANTHER" id="PTHR30055:SF238">
    <property type="entry name" value="MYCOFACTOCIN BIOSYNTHESIS TRANSCRIPTIONAL REGULATOR MFTR-RELATED"/>
    <property type="match status" value="1"/>
</dbReference>
<feature type="DNA-binding region" description="H-T-H motif" evidence="4">
    <location>
        <begin position="35"/>
        <end position="54"/>
    </location>
</feature>
<gene>
    <name evidence="6" type="ORF">HCU74_03260</name>
</gene>
<dbReference type="Pfam" id="PF00440">
    <property type="entry name" value="TetR_N"/>
    <property type="match status" value="1"/>
</dbReference>
<keyword evidence="3" id="KW-0804">Transcription</keyword>
<dbReference type="PROSITE" id="PS50977">
    <property type="entry name" value="HTH_TETR_2"/>
    <property type="match status" value="1"/>
</dbReference>
<dbReference type="InterPro" id="IPR009057">
    <property type="entry name" value="Homeodomain-like_sf"/>
</dbReference>
<evidence type="ECO:0000313" key="7">
    <source>
        <dbReference type="Proteomes" id="UP000765845"/>
    </source>
</evidence>
<feature type="domain" description="HTH tetR-type" evidence="5">
    <location>
        <begin position="12"/>
        <end position="72"/>
    </location>
</feature>
<dbReference type="PANTHER" id="PTHR30055">
    <property type="entry name" value="HTH-TYPE TRANSCRIPTIONAL REGULATOR RUTR"/>
    <property type="match status" value="1"/>
</dbReference>
<name>A0ABX1GCW7_9GAMM</name>
<dbReference type="InterPro" id="IPR001647">
    <property type="entry name" value="HTH_TetR"/>
</dbReference>
<dbReference type="PRINTS" id="PR00455">
    <property type="entry name" value="HTHTETR"/>
</dbReference>
<keyword evidence="7" id="KW-1185">Reference proteome</keyword>
<dbReference type="Gene3D" id="1.10.10.60">
    <property type="entry name" value="Homeodomain-like"/>
    <property type="match status" value="1"/>
</dbReference>
<comment type="caution">
    <text evidence="6">The sequence shown here is derived from an EMBL/GenBank/DDBJ whole genome shotgun (WGS) entry which is preliminary data.</text>
</comment>
<accession>A0ABX1GCW7</accession>
<reference evidence="6 7" key="1">
    <citation type="submission" date="2020-04" db="EMBL/GenBank/DDBJ databases">
        <authorList>
            <person name="Yoon J."/>
        </authorList>
    </citation>
    <scope>NUCLEOTIDE SEQUENCE [LARGE SCALE GENOMIC DNA]</scope>
    <source>
        <strain evidence="6 7">KMU-166</strain>
    </source>
</reference>
<dbReference type="Proteomes" id="UP000765845">
    <property type="component" value="Unassembled WGS sequence"/>
</dbReference>
<sequence>MKTEGPWERKRRLMSREIENVALTLFEEKGFDHVTVEEISQAVGMSTRTFFRYFTNKNDILVASPKRALEALSAAILARPADEPLLESWKAVALAPNTWSKDDIGMTDQLRNIVTHSKEAMDCINHFPSLKEQLLDCMATKLHCKPHDLKAQIAASVIHGAMSSAISSWPRVRDTKTLGDVFAETFDILCDLGSLKY</sequence>
<dbReference type="RefSeq" id="WP_168448952.1">
    <property type="nucleotide sequence ID" value="NZ_JAAWWK010000001.1"/>
</dbReference>